<gene>
    <name evidence="1" type="ORF">FD43_GL001091</name>
</gene>
<evidence type="ECO:0008006" key="3">
    <source>
        <dbReference type="Google" id="ProtNLM"/>
    </source>
</evidence>
<dbReference type="RefSeq" id="WP_054449605.1">
    <property type="nucleotide sequence ID" value="NZ_AZCK01000003.1"/>
</dbReference>
<reference evidence="1 2" key="1">
    <citation type="journal article" date="2015" name="Genome Announc.">
        <title>Expanding the biotechnology potential of lactobacilli through comparative genomics of 213 strains and associated genera.</title>
        <authorList>
            <person name="Sun Z."/>
            <person name="Harris H.M."/>
            <person name="McCann A."/>
            <person name="Guo C."/>
            <person name="Argimon S."/>
            <person name="Zhang W."/>
            <person name="Yang X."/>
            <person name="Jeffery I.B."/>
            <person name="Cooney J.C."/>
            <person name="Kagawa T.F."/>
            <person name="Liu W."/>
            <person name="Song Y."/>
            <person name="Salvetti E."/>
            <person name="Wrobel A."/>
            <person name="Rasinkangas P."/>
            <person name="Parkhill J."/>
            <person name="Rea M.C."/>
            <person name="O'Sullivan O."/>
            <person name="Ritari J."/>
            <person name="Douillard F.P."/>
            <person name="Paul Ross R."/>
            <person name="Yang R."/>
            <person name="Briner A.E."/>
            <person name="Felis G.E."/>
            <person name="de Vos W.M."/>
            <person name="Barrangou R."/>
            <person name="Klaenhammer T.R."/>
            <person name="Caufield P.W."/>
            <person name="Cui Y."/>
            <person name="Zhang H."/>
            <person name="O'Toole P.W."/>
        </authorList>
    </citation>
    <scope>NUCLEOTIDE SEQUENCE [LARGE SCALE GENOMIC DNA]</scope>
    <source>
        <strain evidence="1 2">DSM 12361</strain>
    </source>
</reference>
<dbReference type="AlphaFoldDB" id="A0A0R1FQZ2"/>
<dbReference type="Gene3D" id="3.40.50.300">
    <property type="entry name" value="P-loop containing nucleotide triphosphate hydrolases"/>
    <property type="match status" value="1"/>
</dbReference>
<protein>
    <recommendedName>
        <fullName evidence="3">Kinase</fullName>
    </recommendedName>
</protein>
<name>A0A0R1FQZ2_9LACO</name>
<evidence type="ECO:0000313" key="2">
    <source>
        <dbReference type="Proteomes" id="UP000051794"/>
    </source>
</evidence>
<dbReference type="PATRIC" id="fig|1423768.3.peg.172"/>
<proteinExistence type="predicted"/>
<dbReference type="EMBL" id="AZCK01000003">
    <property type="protein sequence ID" value="KRK24280.1"/>
    <property type="molecule type" value="Genomic_DNA"/>
</dbReference>
<accession>A0A0R1FQZ2</accession>
<organism evidence="1 2">
    <name type="scientific">Apilactobacillus kunkeei DSM 12361 = ATCC 700308</name>
    <dbReference type="NCBI Taxonomy" id="1423768"/>
    <lineage>
        <taxon>Bacteria</taxon>
        <taxon>Bacillati</taxon>
        <taxon>Bacillota</taxon>
        <taxon>Bacilli</taxon>
        <taxon>Lactobacillales</taxon>
        <taxon>Lactobacillaceae</taxon>
        <taxon>Apilactobacillus</taxon>
    </lineage>
</organism>
<dbReference type="GeneID" id="66348318"/>
<comment type="caution">
    <text evidence="1">The sequence shown here is derived from an EMBL/GenBank/DDBJ whole genome shotgun (WGS) entry which is preliminary data.</text>
</comment>
<dbReference type="SUPFAM" id="SSF52540">
    <property type="entry name" value="P-loop containing nucleoside triphosphate hydrolases"/>
    <property type="match status" value="1"/>
</dbReference>
<evidence type="ECO:0000313" key="1">
    <source>
        <dbReference type="EMBL" id="KRK24280.1"/>
    </source>
</evidence>
<sequence length="158" mass="18308">MDPVLIVLRGNAVTGKTSVASALQERLGTTNVMLVQQDITEKHTDTQILMIQKLVNYGKKHFHYVILDGILPKKVYGEMLHSFIEDFGSQQLVYYFNDSFEQTLKHNKQKIQPHDIDKLKSWWNDSDILSVEDIKLENAEIEEYTNQIIDDINDLPLF</sequence>
<dbReference type="Proteomes" id="UP000051794">
    <property type="component" value="Unassembled WGS sequence"/>
</dbReference>
<dbReference type="InterPro" id="IPR027417">
    <property type="entry name" value="P-loop_NTPase"/>
</dbReference>